<evidence type="ECO:0000313" key="3">
    <source>
        <dbReference type="Proteomes" id="UP000233100"/>
    </source>
</evidence>
<evidence type="ECO:0000256" key="1">
    <source>
        <dbReference type="SAM" id="Phobius"/>
    </source>
</evidence>
<dbReference type="Proteomes" id="UP000233100">
    <property type="component" value="Chromosome 14"/>
</dbReference>
<evidence type="ECO:0000313" key="2">
    <source>
        <dbReference type="Ensembl" id="ENSMFAP00000060173.1"/>
    </source>
</evidence>
<accession>A0A7N9D6V8</accession>
<feature type="transmembrane region" description="Helical" evidence="1">
    <location>
        <begin position="27"/>
        <end position="46"/>
    </location>
</feature>
<dbReference type="AlphaFoldDB" id="A0A7N9D6V8"/>
<keyword evidence="3" id="KW-1185">Reference proteome</keyword>
<protein>
    <submittedName>
        <fullName evidence="2">Uncharacterized protein</fullName>
    </submittedName>
</protein>
<dbReference type="Ensembl" id="ENSMFAT00000097256.1">
    <property type="protein sequence ID" value="ENSMFAP00000060173.1"/>
    <property type="gene ID" value="ENSMFAG00000055573.1"/>
</dbReference>
<reference evidence="2" key="3">
    <citation type="submission" date="2025-09" db="UniProtKB">
        <authorList>
            <consortium name="Ensembl"/>
        </authorList>
    </citation>
    <scope>IDENTIFICATION</scope>
</reference>
<name>A0A7N9D6V8_MACFA</name>
<dbReference type="GeneTree" id="ENSGT00910000147059"/>
<reference evidence="2" key="2">
    <citation type="submission" date="2025-08" db="UniProtKB">
        <authorList>
            <consortium name="Ensembl"/>
        </authorList>
    </citation>
    <scope>IDENTIFICATION</scope>
</reference>
<reference evidence="2 3" key="1">
    <citation type="submission" date="2013-03" db="EMBL/GenBank/DDBJ databases">
        <authorList>
            <person name="Warren W."/>
            <person name="Wilson R.K."/>
        </authorList>
    </citation>
    <scope>NUCLEOTIDE SEQUENCE</scope>
</reference>
<proteinExistence type="predicted"/>
<organism evidence="2 3">
    <name type="scientific">Macaca fascicularis</name>
    <name type="common">Crab-eating macaque</name>
    <name type="synonym">Cynomolgus monkey</name>
    <dbReference type="NCBI Taxonomy" id="9541"/>
    <lineage>
        <taxon>Eukaryota</taxon>
        <taxon>Metazoa</taxon>
        <taxon>Chordata</taxon>
        <taxon>Craniata</taxon>
        <taxon>Vertebrata</taxon>
        <taxon>Euteleostomi</taxon>
        <taxon>Mammalia</taxon>
        <taxon>Eutheria</taxon>
        <taxon>Euarchontoglires</taxon>
        <taxon>Primates</taxon>
        <taxon>Haplorrhini</taxon>
        <taxon>Catarrhini</taxon>
        <taxon>Cercopithecidae</taxon>
        <taxon>Cercopithecinae</taxon>
        <taxon>Macaca</taxon>
    </lineage>
</organism>
<sequence>MTPIFRRLNNAKEISALDIEFGSLSLLWHRKFIVPIIFSSHLLFFIQQKEMRKQIRANIKILECY</sequence>
<keyword evidence="1" id="KW-0812">Transmembrane</keyword>
<keyword evidence="1" id="KW-0472">Membrane</keyword>
<keyword evidence="1" id="KW-1133">Transmembrane helix</keyword>